<keyword evidence="4" id="KW-1185">Reference proteome</keyword>
<accession>A0A9P7Z186</accession>
<comment type="caution">
    <text evidence="3">The sequence shown here is derived from an EMBL/GenBank/DDBJ whole genome shotgun (WGS) entry which is preliminary data.</text>
</comment>
<organism evidence="3 4">
    <name type="scientific">Calycina marina</name>
    <dbReference type="NCBI Taxonomy" id="1763456"/>
    <lineage>
        <taxon>Eukaryota</taxon>
        <taxon>Fungi</taxon>
        <taxon>Dikarya</taxon>
        <taxon>Ascomycota</taxon>
        <taxon>Pezizomycotina</taxon>
        <taxon>Leotiomycetes</taxon>
        <taxon>Helotiales</taxon>
        <taxon>Pezizellaceae</taxon>
        <taxon>Calycina</taxon>
    </lineage>
</organism>
<dbReference type="Proteomes" id="UP000887226">
    <property type="component" value="Unassembled WGS sequence"/>
</dbReference>
<keyword evidence="2" id="KW-0812">Transmembrane</keyword>
<feature type="region of interest" description="Disordered" evidence="1">
    <location>
        <begin position="23"/>
        <end position="106"/>
    </location>
</feature>
<feature type="compositionally biased region" description="Gly residues" evidence="1">
    <location>
        <begin position="30"/>
        <end position="45"/>
    </location>
</feature>
<proteinExistence type="predicted"/>
<name>A0A9P7Z186_9HELO</name>
<sequence length="498" mass="53183">MSTTPSLEPISHSYIMRGSVVGQESQLGRRQGGQGGVENDNGGGEQNTDNSDNGDGITTSQQIISTTTPTSVQSATQSTSQTVSTTSSTVIPTSTATASLSSSSGTSKDVIIASAAGGAGLLLLSVSLLLFVLRRRKVKRAQHASGRKQHSEKHEIGLPTRIINESEVPLQGSSSSPPGFPEWREIDGFFSRSSSADGQSRRAEEEANFAAAYPALRSGEDFEEAEITSSLRADPSHRRESTILSVGLPDTWDARDAINDEASPNSTVKPDAYPKTTRTGPQMRRYTDSSVSARSSIQNHSYSGAVLIPETSTTGDHVLSPEPINLNSTLQFPMSAEVANPTPAFPFSITPQTTGYTDASFASFLSHSTSQARPVNRIRSSSTIRTTSLHRSIRSLDTMGFPETPMCEDLSSSDGTVPAPLQFSPQPKSSHRVMVNRTSTTSLSPTFAPVPYMAALKSGSLEKLVRQGMGRRGSDGSLISNSTLLHSESPMLDIRERR</sequence>
<feature type="region of interest" description="Disordered" evidence="1">
    <location>
        <begin position="256"/>
        <end position="295"/>
    </location>
</feature>
<keyword evidence="2" id="KW-1133">Transmembrane helix</keyword>
<evidence type="ECO:0000256" key="1">
    <source>
        <dbReference type="SAM" id="MobiDB-lite"/>
    </source>
</evidence>
<evidence type="ECO:0000313" key="3">
    <source>
        <dbReference type="EMBL" id="KAG9243242.1"/>
    </source>
</evidence>
<dbReference type="EMBL" id="MU253994">
    <property type="protein sequence ID" value="KAG9243242.1"/>
    <property type="molecule type" value="Genomic_DNA"/>
</dbReference>
<evidence type="ECO:0000313" key="4">
    <source>
        <dbReference type="Proteomes" id="UP000887226"/>
    </source>
</evidence>
<reference evidence="3" key="1">
    <citation type="journal article" date="2021" name="IMA Fungus">
        <title>Genomic characterization of three marine fungi, including Emericellopsis atlantica sp. nov. with signatures of a generalist lifestyle and marine biomass degradation.</title>
        <authorList>
            <person name="Hagestad O.C."/>
            <person name="Hou L."/>
            <person name="Andersen J.H."/>
            <person name="Hansen E.H."/>
            <person name="Altermark B."/>
            <person name="Li C."/>
            <person name="Kuhnert E."/>
            <person name="Cox R.J."/>
            <person name="Crous P.W."/>
            <person name="Spatafora J.W."/>
            <person name="Lail K."/>
            <person name="Amirebrahimi M."/>
            <person name="Lipzen A."/>
            <person name="Pangilinan J."/>
            <person name="Andreopoulos W."/>
            <person name="Hayes R.D."/>
            <person name="Ng V."/>
            <person name="Grigoriev I.V."/>
            <person name="Jackson S.A."/>
            <person name="Sutton T.D.S."/>
            <person name="Dobson A.D.W."/>
            <person name="Rama T."/>
        </authorList>
    </citation>
    <scope>NUCLEOTIDE SEQUENCE</scope>
    <source>
        <strain evidence="3">TRa3180A</strain>
    </source>
</reference>
<gene>
    <name evidence="3" type="ORF">BJ878DRAFT_128019</name>
</gene>
<evidence type="ECO:0000256" key="2">
    <source>
        <dbReference type="SAM" id="Phobius"/>
    </source>
</evidence>
<protein>
    <submittedName>
        <fullName evidence="3">Uncharacterized protein</fullName>
    </submittedName>
</protein>
<feature type="transmembrane region" description="Helical" evidence="2">
    <location>
        <begin position="110"/>
        <end position="133"/>
    </location>
</feature>
<dbReference type="AlphaFoldDB" id="A0A9P7Z186"/>
<feature type="compositionally biased region" description="Low complexity" evidence="1">
    <location>
        <begin position="57"/>
        <end position="106"/>
    </location>
</feature>
<keyword evidence="2" id="KW-0472">Membrane</keyword>